<reference evidence="2" key="1">
    <citation type="submission" date="2021-03" db="EMBL/GenBank/DDBJ databases">
        <title>Identification and antibiotic profiling of Wohlfahrtiimonas chitiniclastica, an underestimated human pathogen.</title>
        <authorList>
            <person name="Kopf A."/>
            <person name="Bunk B."/>
            <person name="Coldewey S."/>
            <person name="Gunzer F."/>
            <person name="Riedel T."/>
            <person name="Schroettner P."/>
        </authorList>
    </citation>
    <scope>NUCLEOTIDE SEQUENCE</scope>
    <source>
        <strain evidence="2">DSM 100917</strain>
    </source>
</reference>
<feature type="transmembrane region" description="Helical" evidence="1">
    <location>
        <begin position="630"/>
        <end position="648"/>
    </location>
</feature>
<dbReference type="PANTHER" id="PTHR33406">
    <property type="entry name" value="MEMBRANE PROTEIN MJ1562-RELATED"/>
    <property type="match status" value="1"/>
</dbReference>
<dbReference type="EMBL" id="JAGIBU010000003">
    <property type="protein sequence ID" value="MBS7824514.1"/>
    <property type="molecule type" value="Genomic_DNA"/>
</dbReference>
<comment type="caution">
    <text evidence="2">The sequence shown here is derived from an EMBL/GenBank/DDBJ whole genome shotgun (WGS) entry which is preliminary data.</text>
</comment>
<feature type="transmembrane region" description="Helical" evidence="1">
    <location>
        <begin position="12"/>
        <end position="32"/>
    </location>
</feature>
<keyword evidence="1" id="KW-1133">Transmembrane helix</keyword>
<dbReference type="InterPro" id="IPR050545">
    <property type="entry name" value="Mycobact_MmpL"/>
</dbReference>
<gene>
    <name evidence="2" type="ORF">J7561_04775</name>
</gene>
<feature type="transmembrane region" description="Helical" evidence="1">
    <location>
        <begin position="681"/>
        <end position="702"/>
    </location>
</feature>
<sequence length="765" mass="84570">MPNVLTPNSIKALAKLWGMVICAMLLLLAWLIPHSRINSNLFDLLPKESAAAYPPALVEGYLNTLDQQLVWLISAPSVEMGEAAATQFVDDLTNIDHITHIQAQKSPEDLRAWHDAIQSAPMLMPHNFFEKMADQSYLPWILSQLYSPFSGVSMAEIKHDPLLLTRAFVLNQMQQHQQFSLTNGWVTLTTNDQTWFLIRAEIADDARGMLQRKPIANALESAKTHLLQNFNSVTLLQSGALFYGNHAATLAEHDITTIGLTSLIGIIVVFYLFFRSWRAIGLTLFTLTLGSLFGLTMVLLIDHEIHLITLVMSTSIIGVAIDYTLLFLTFRSLLPNLSGIDTIRTIFSPLVGALISTVLAYVVLLFAPFAGLAQLAIFTITGLLCVFITIVVWFPFTRPLPTRTTPRLLHHITRYTNAWQTQSLLRIGCPILLLTIATTGMLQLKIDDDISALQDLPKTLVSEQHAIGQLLKQNMDQRVVMVTADSPDGLITNLEALTPTFDHWVQQGWIEGYQPLPFASHATQTARLTQLKDTLPHLMTQYSSLGITVDEITLPEQPMRLSEWLHSPLSEGWHLLIQTLPNGESAAIVPITHMHNATAIEAATRDHTNLHWVDRKGELSTLFGQYRHTMQWLLGAALMIVMIALLSLKGIQNGMISSIVLLLAIALPLGIFGWFGITLNLFGVMALILVLGISIDYVLFFSSRNPAPVLLITLMLAALISELTFGLLALSQTNAISGFGLILLLGIATALLLAPLARTRAPSEL</sequence>
<evidence type="ECO:0000256" key="1">
    <source>
        <dbReference type="SAM" id="Phobius"/>
    </source>
</evidence>
<evidence type="ECO:0000313" key="3">
    <source>
        <dbReference type="Proteomes" id="UP000680020"/>
    </source>
</evidence>
<evidence type="ECO:0000313" key="2">
    <source>
        <dbReference type="EMBL" id="MBS7824514.1"/>
    </source>
</evidence>
<keyword evidence="1" id="KW-0812">Transmembrane</keyword>
<dbReference type="PANTHER" id="PTHR33406:SF13">
    <property type="entry name" value="MEMBRANE PROTEIN YDFJ"/>
    <property type="match status" value="1"/>
</dbReference>
<organism evidence="2 3">
    <name type="scientific">Wohlfahrtiimonas chitiniclastica</name>
    <dbReference type="NCBI Taxonomy" id="400946"/>
    <lineage>
        <taxon>Bacteria</taxon>
        <taxon>Pseudomonadati</taxon>
        <taxon>Pseudomonadota</taxon>
        <taxon>Gammaproteobacteria</taxon>
        <taxon>Cardiobacteriales</taxon>
        <taxon>Ignatzschineriaceae</taxon>
        <taxon>Wohlfahrtiimonas</taxon>
    </lineage>
</organism>
<evidence type="ECO:0008006" key="4">
    <source>
        <dbReference type="Google" id="ProtNLM"/>
    </source>
</evidence>
<feature type="transmembrane region" description="Helical" evidence="1">
    <location>
        <begin position="255"/>
        <end position="274"/>
    </location>
</feature>
<proteinExistence type="predicted"/>
<dbReference type="SUPFAM" id="SSF82866">
    <property type="entry name" value="Multidrug efflux transporter AcrB transmembrane domain"/>
    <property type="match status" value="2"/>
</dbReference>
<accession>A0AB35BXN9</accession>
<feature type="transmembrane region" description="Helical" evidence="1">
    <location>
        <begin position="736"/>
        <end position="757"/>
    </location>
</feature>
<dbReference type="GO" id="GO:0005886">
    <property type="term" value="C:plasma membrane"/>
    <property type="evidence" value="ECO:0007669"/>
    <property type="project" value="TreeGrafter"/>
</dbReference>
<feature type="transmembrane region" description="Helical" evidence="1">
    <location>
        <begin position="281"/>
        <end position="301"/>
    </location>
</feature>
<feature type="transmembrane region" description="Helical" evidence="1">
    <location>
        <begin position="424"/>
        <end position="444"/>
    </location>
</feature>
<feature type="transmembrane region" description="Helical" evidence="1">
    <location>
        <begin position="346"/>
        <end position="369"/>
    </location>
</feature>
<feature type="transmembrane region" description="Helical" evidence="1">
    <location>
        <begin position="375"/>
        <end position="396"/>
    </location>
</feature>
<feature type="transmembrane region" description="Helical" evidence="1">
    <location>
        <begin position="709"/>
        <end position="730"/>
    </location>
</feature>
<dbReference type="Gene3D" id="1.20.1640.10">
    <property type="entry name" value="Multidrug efflux transporter AcrB transmembrane domain"/>
    <property type="match status" value="2"/>
</dbReference>
<keyword evidence="1" id="KW-0472">Membrane</keyword>
<protein>
    <recommendedName>
        <fullName evidence="4">Membrane transport protein MMPL domain-containing protein</fullName>
    </recommendedName>
</protein>
<name>A0AB35BXN9_9GAMM</name>
<dbReference type="RefSeq" id="WP_213403737.1">
    <property type="nucleotide sequence ID" value="NZ_JAGIBT010000003.1"/>
</dbReference>
<dbReference type="AlphaFoldDB" id="A0AB35BXN9"/>
<dbReference type="Proteomes" id="UP000680020">
    <property type="component" value="Unassembled WGS sequence"/>
</dbReference>
<feature type="transmembrane region" description="Helical" evidence="1">
    <location>
        <begin position="307"/>
        <end position="334"/>
    </location>
</feature>
<feature type="transmembrane region" description="Helical" evidence="1">
    <location>
        <begin position="655"/>
        <end position="675"/>
    </location>
</feature>